<name>A0A5N0DYU0_9NOCA</name>
<keyword evidence="2" id="KW-0489">Methyltransferase</keyword>
<evidence type="ECO:0000313" key="3">
    <source>
        <dbReference type="Proteomes" id="UP000323876"/>
    </source>
</evidence>
<feature type="compositionally biased region" description="Basic and acidic residues" evidence="1">
    <location>
        <begin position="1"/>
        <end position="10"/>
    </location>
</feature>
<organism evidence="2 3">
    <name type="scientific">Nocardia colli</name>
    <dbReference type="NCBI Taxonomy" id="2545717"/>
    <lineage>
        <taxon>Bacteria</taxon>
        <taxon>Bacillati</taxon>
        <taxon>Actinomycetota</taxon>
        <taxon>Actinomycetes</taxon>
        <taxon>Mycobacteriales</taxon>
        <taxon>Nocardiaceae</taxon>
        <taxon>Nocardia</taxon>
    </lineage>
</organism>
<dbReference type="SUPFAM" id="SSF53335">
    <property type="entry name" value="S-adenosyl-L-methionine-dependent methyltransferases"/>
    <property type="match status" value="1"/>
</dbReference>
<accession>A0A5N0DYU0</accession>
<dbReference type="Gene3D" id="3.40.50.150">
    <property type="entry name" value="Vaccinia Virus protein VP39"/>
    <property type="match status" value="1"/>
</dbReference>
<dbReference type="RefSeq" id="WP_150407388.1">
    <property type="nucleotide sequence ID" value="NZ_VXLC01000031.1"/>
</dbReference>
<proteinExistence type="predicted"/>
<evidence type="ECO:0000313" key="2">
    <source>
        <dbReference type="EMBL" id="KAA8881863.1"/>
    </source>
</evidence>
<protein>
    <submittedName>
        <fullName evidence="2">Class I SAM-dependent methyltransferase</fullName>
    </submittedName>
</protein>
<sequence>MNTDRSDRATGFDSAQEPPAASFRHTDHMQVQLHATVDGIQRHAPMTWQLSMDREREFYASFIGAGNGDFEIPLIQSLAARRGAVDGLLVYCSDISPTGRAEFLARARTAGVGTAVQQYEIVSFEDPGHRPQRADLLIAADVWHHIERWRDIPDIFNSLVKFQHSVRDRGAGLITLASKRCDRYRLAAHLAAIGLRTVPEPPGEAVAEECALLGLPYRTELVEAHTDLSACFDGEKFQPDQEGRQLLTFLLEVDWDELPEFAKNSVERKLLGITTGNRAATLIRRELYVWIFPDDRTAIAAESLR</sequence>
<reference evidence="2 3" key="1">
    <citation type="submission" date="2019-09" db="EMBL/GenBank/DDBJ databases">
        <authorList>
            <person name="Wang X."/>
        </authorList>
    </citation>
    <scope>NUCLEOTIDE SEQUENCE [LARGE SCALE GENOMIC DNA]</scope>
    <source>
        <strain evidence="2 3">CICC 11023</strain>
    </source>
</reference>
<dbReference type="AlphaFoldDB" id="A0A5N0DYU0"/>
<feature type="region of interest" description="Disordered" evidence="1">
    <location>
        <begin position="1"/>
        <end position="25"/>
    </location>
</feature>
<keyword evidence="2" id="KW-0808">Transferase</keyword>
<dbReference type="InterPro" id="IPR029063">
    <property type="entry name" value="SAM-dependent_MTases_sf"/>
</dbReference>
<dbReference type="GO" id="GO:0032259">
    <property type="term" value="P:methylation"/>
    <property type="evidence" value="ECO:0007669"/>
    <property type="project" value="UniProtKB-KW"/>
</dbReference>
<dbReference type="Proteomes" id="UP000323876">
    <property type="component" value="Unassembled WGS sequence"/>
</dbReference>
<evidence type="ECO:0000256" key="1">
    <source>
        <dbReference type="SAM" id="MobiDB-lite"/>
    </source>
</evidence>
<dbReference type="GO" id="GO:0008168">
    <property type="term" value="F:methyltransferase activity"/>
    <property type="evidence" value="ECO:0007669"/>
    <property type="project" value="UniProtKB-KW"/>
</dbReference>
<dbReference type="EMBL" id="VXLC01000031">
    <property type="protein sequence ID" value="KAA8881863.1"/>
    <property type="molecule type" value="Genomic_DNA"/>
</dbReference>
<comment type="caution">
    <text evidence="2">The sequence shown here is derived from an EMBL/GenBank/DDBJ whole genome shotgun (WGS) entry which is preliminary data.</text>
</comment>
<keyword evidence="3" id="KW-1185">Reference proteome</keyword>
<gene>
    <name evidence="2" type="ORF">F3087_40030</name>
</gene>